<keyword evidence="4" id="KW-1185">Reference proteome</keyword>
<keyword evidence="2" id="KW-0472">Membrane</keyword>
<feature type="region of interest" description="Disordered" evidence="1">
    <location>
        <begin position="78"/>
        <end position="98"/>
    </location>
</feature>
<dbReference type="RefSeq" id="WP_411159755.1">
    <property type="nucleotide sequence ID" value="NZ_JBJOSA010000009.1"/>
</dbReference>
<dbReference type="Pfam" id="PF11167">
    <property type="entry name" value="DUF2953"/>
    <property type="match status" value="1"/>
</dbReference>
<comment type="caution">
    <text evidence="3">The sequence shown here is derived from an EMBL/GenBank/DDBJ whole genome shotgun (WGS) entry which is preliminary data.</text>
</comment>
<keyword evidence="2" id="KW-1133">Transmembrane helix</keyword>
<keyword evidence="2" id="KW-0812">Transmembrane</keyword>
<evidence type="ECO:0000256" key="2">
    <source>
        <dbReference type="SAM" id="Phobius"/>
    </source>
</evidence>
<organism evidence="3 4">
    <name type="scientific">Rossellomorea oryzaecorticis</name>
    <dbReference type="NCBI Taxonomy" id="1396505"/>
    <lineage>
        <taxon>Bacteria</taxon>
        <taxon>Bacillati</taxon>
        <taxon>Bacillota</taxon>
        <taxon>Bacilli</taxon>
        <taxon>Bacillales</taxon>
        <taxon>Bacillaceae</taxon>
        <taxon>Rossellomorea</taxon>
    </lineage>
</organism>
<protein>
    <submittedName>
        <fullName evidence="3">DUF2953 domain-containing protein</fullName>
    </submittedName>
</protein>
<dbReference type="Proteomes" id="UP001628668">
    <property type="component" value="Unassembled WGS sequence"/>
</dbReference>
<accession>A0ABW8VTD2</accession>
<feature type="transmembrane region" description="Helical" evidence="2">
    <location>
        <begin position="6"/>
        <end position="27"/>
    </location>
</feature>
<reference evidence="3 4" key="1">
    <citation type="submission" date="2024-12" db="EMBL/GenBank/DDBJ databases">
        <authorList>
            <person name="Li X."/>
            <person name="Zhang D."/>
        </authorList>
    </citation>
    <scope>NUCLEOTIDE SEQUENCE [LARGE SCALE GENOMIC DNA]</scope>
    <source>
        <strain evidence="3 4">JCM19602</strain>
    </source>
</reference>
<evidence type="ECO:0000313" key="4">
    <source>
        <dbReference type="Proteomes" id="UP001628668"/>
    </source>
</evidence>
<dbReference type="InterPro" id="IPR021338">
    <property type="entry name" value="DUF2953"/>
</dbReference>
<gene>
    <name evidence="3" type="ORF">ACKA06_12020</name>
</gene>
<proteinExistence type="predicted"/>
<evidence type="ECO:0000313" key="3">
    <source>
        <dbReference type="EMBL" id="MFL8937510.1"/>
    </source>
</evidence>
<name>A0ABW8VTD2_9BACI</name>
<dbReference type="EMBL" id="JBJOSA010000009">
    <property type="protein sequence ID" value="MFL8937510.1"/>
    <property type="molecule type" value="Genomic_DNA"/>
</dbReference>
<evidence type="ECO:0000256" key="1">
    <source>
        <dbReference type="SAM" id="MobiDB-lite"/>
    </source>
</evidence>
<sequence>MKKLNGWVWALLILSALLVIIIILIIITKLTITLSLYHGNDNDHFKVKLRAWFGLLRYTIDVPLVKLDDDGPNVVVEEKKMRGKEKAPSSEKESKKKISPKDFINSLHDTKEILTHVKGFHKIIRTFLKKVKIDHIHWKTLFGTGDAASTGTMTGAIWGLKGSIIGIISGYMRLQSPPSVEVIPSFQKAIIQTHFSCIIQFRIGNAILVGFKILRYWRGGKPDFKALSLSGLSEEEQQSV</sequence>